<protein>
    <submittedName>
        <fullName evidence="2">Uncharacterized protein</fullName>
    </submittedName>
</protein>
<organism evidence="2 3">
    <name type="scientific">Janthinobacterium agaricidamnosum NBRC 102515 = DSM 9628</name>
    <dbReference type="NCBI Taxonomy" id="1349767"/>
    <lineage>
        <taxon>Bacteria</taxon>
        <taxon>Pseudomonadati</taxon>
        <taxon>Pseudomonadota</taxon>
        <taxon>Betaproteobacteria</taxon>
        <taxon>Burkholderiales</taxon>
        <taxon>Oxalobacteraceae</taxon>
        <taxon>Janthinobacterium</taxon>
    </lineage>
</organism>
<dbReference type="AlphaFoldDB" id="W0V4T3"/>
<gene>
    <name evidence="2" type="ORF">GJA_1644</name>
</gene>
<dbReference type="HOGENOM" id="CLU_739223_0_0_4"/>
<evidence type="ECO:0000313" key="3">
    <source>
        <dbReference type="Proteomes" id="UP000027604"/>
    </source>
</evidence>
<accession>W0V4T3</accession>
<evidence type="ECO:0000313" key="2">
    <source>
        <dbReference type="EMBL" id="CDG82282.1"/>
    </source>
</evidence>
<dbReference type="eggNOG" id="ENOG50342TS">
    <property type="taxonomic scope" value="Bacteria"/>
</dbReference>
<dbReference type="OrthoDB" id="671583at2"/>
<sequence>MKLTFPSLSGAQPLSTSPAATPPPVTHPAGTPQRPAEPSRQTRHAGGTAALRLRQMFKASSPSINQLPSGTKIVTDNVEKMTPAERTAVADALGIDSAHLNERGINGEIGAVLDKFQHLWFTPEIAAGQQPMVQYEKNVNLGHLAMLFPKVPVEKLRELDTAMSKANMEIAWDSRRSAMAIQFDGTALNVKDFRQQATTVLGGNGEVMDGASDAAKIVAQMLASEPRAKLELVSGFSLGGASAQVFKAALAAHHPVAAKVPMVLADPQLLNNKQARRAVVEGGQVVDYAQPRGLALTFDYAGSPHRGVMGAMGAAQFNYPGLVKLKLPLQAHDGLDGGEPAASWLGYHGIYPGPIQRFSRQTPPVGGYRGYPEV</sequence>
<proteinExistence type="predicted"/>
<evidence type="ECO:0000256" key="1">
    <source>
        <dbReference type="SAM" id="MobiDB-lite"/>
    </source>
</evidence>
<dbReference type="RefSeq" id="WP_038490656.1">
    <property type="nucleotide sequence ID" value="NZ_BCTH01000008.1"/>
</dbReference>
<dbReference type="KEGG" id="jag:GJA_1644"/>
<feature type="region of interest" description="Disordered" evidence="1">
    <location>
        <begin position="1"/>
        <end position="45"/>
    </location>
</feature>
<dbReference type="STRING" id="1349767.GJA_1644"/>
<keyword evidence="3" id="KW-1185">Reference proteome</keyword>
<feature type="compositionally biased region" description="Polar residues" evidence="1">
    <location>
        <begin position="1"/>
        <end position="10"/>
    </location>
</feature>
<dbReference type="Proteomes" id="UP000027604">
    <property type="component" value="Chromosome I"/>
</dbReference>
<dbReference type="EMBL" id="HG322949">
    <property type="protein sequence ID" value="CDG82282.1"/>
    <property type="molecule type" value="Genomic_DNA"/>
</dbReference>
<reference evidence="2 3" key="1">
    <citation type="journal article" date="2015" name="Genome Announc.">
        <title>Genome Sequence of Mushroom Soft-Rot Pathogen Janthinobacterium agaricidamnosum.</title>
        <authorList>
            <person name="Graupner K."/>
            <person name="Lackner G."/>
            <person name="Hertweck C."/>
        </authorList>
    </citation>
    <scope>NUCLEOTIDE SEQUENCE [LARGE SCALE GENOMIC DNA]</scope>
    <source>
        <strain evidence="3">NBRC 102515 / DSM 9628</strain>
    </source>
</reference>
<dbReference type="PATRIC" id="fig|1349767.4.peg.3324"/>
<name>W0V4T3_9BURK</name>